<dbReference type="Pfam" id="PF07883">
    <property type="entry name" value="Cupin_2"/>
    <property type="match status" value="1"/>
</dbReference>
<dbReference type="InterPro" id="IPR014710">
    <property type="entry name" value="RmlC-like_jellyroll"/>
</dbReference>
<evidence type="ECO:0000313" key="3">
    <source>
        <dbReference type="Proteomes" id="UP000480178"/>
    </source>
</evidence>
<evidence type="ECO:0000259" key="1">
    <source>
        <dbReference type="Pfam" id="PF07883"/>
    </source>
</evidence>
<sequence length="116" mass="12783">MKEAKGDTTVTKIDSAFSPLGEHGEKYLASGKNIAMRLWENEQPGEAKPEVSRPYETVGYVISGRAELHTEGQMVLLEPGNSYVVPKGAVHKYKILEAFTTVEATYPPAHIHGRDE</sequence>
<dbReference type="SMR" id="A0A6C0GEW0"/>
<dbReference type="Proteomes" id="UP000480178">
    <property type="component" value="Chromosome"/>
</dbReference>
<dbReference type="RefSeq" id="WP_162442542.1">
    <property type="nucleotide sequence ID" value="NZ_CP048222.1"/>
</dbReference>
<dbReference type="InterPro" id="IPR013096">
    <property type="entry name" value="Cupin_2"/>
</dbReference>
<dbReference type="EMBL" id="CP048222">
    <property type="protein sequence ID" value="QHT66488.1"/>
    <property type="molecule type" value="Genomic_DNA"/>
</dbReference>
<dbReference type="Gene3D" id="2.60.120.10">
    <property type="entry name" value="Jelly Rolls"/>
    <property type="match status" value="1"/>
</dbReference>
<evidence type="ECO:0000313" key="2">
    <source>
        <dbReference type="EMBL" id="QHT66488.1"/>
    </source>
</evidence>
<proteinExistence type="predicted"/>
<dbReference type="KEGG" id="rhoz:GXP67_07370"/>
<dbReference type="SUPFAM" id="SSF51182">
    <property type="entry name" value="RmlC-like cupins"/>
    <property type="match status" value="1"/>
</dbReference>
<name>A0A6C0GEW0_9BACT</name>
<protein>
    <submittedName>
        <fullName evidence="2">Cupin domain-containing protein</fullName>
    </submittedName>
</protein>
<organism evidence="2 3">
    <name type="scientific">Rhodocytophaga rosea</name>
    <dbReference type="NCBI Taxonomy" id="2704465"/>
    <lineage>
        <taxon>Bacteria</taxon>
        <taxon>Pseudomonadati</taxon>
        <taxon>Bacteroidota</taxon>
        <taxon>Cytophagia</taxon>
        <taxon>Cytophagales</taxon>
        <taxon>Rhodocytophagaceae</taxon>
        <taxon>Rhodocytophaga</taxon>
    </lineage>
</organism>
<accession>A0A6C0GEW0</accession>
<dbReference type="InterPro" id="IPR011051">
    <property type="entry name" value="RmlC_Cupin_sf"/>
</dbReference>
<feature type="domain" description="Cupin type-2" evidence="1">
    <location>
        <begin position="43"/>
        <end position="94"/>
    </location>
</feature>
<dbReference type="AlphaFoldDB" id="A0A6C0GEW0"/>
<gene>
    <name evidence="2" type="ORF">GXP67_07370</name>
</gene>
<keyword evidence="3" id="KW-1185">Reference proteome</keyword>
<reference evidence="2 3" key="1">
    <citation type="submission" date="2020-01" db="EMBL/GenBank/DDBJ databases">
        <authorList>
            <person name="Kim M.K."/>
        </authorList>
    </citation>
    <scope>NUCLEOTIDE SEQUENCE [LARGE SCALE GENOMIC DNA]</scope>
    <source>
        <strain evidence="2 3">172606-1</strain>
    </source>
</reference>